<dbReference type="Proteomes" id="UP000177707">
    <property type="component" value="Unassembled WGS sequence"/>
</dbReference>
<sequence>MAEKTECNNHKWIPLLGIDKNKSVPTSLFTCLKCGDLKVGIQTIKISRFRLDMGELPINSVAGIKLMNEPTADTTASGLIITATVDTNAEGIGAPLFMSADGHLDTADADSNTTSPCVALAMETGTGSKKILVHGVLRVDAWNWTIGPGSASLIYVSTVTGTLTQTQPSGTDDIIQPVGWALSDDCVYFNPSMIYLTHV</sequence>
<dbReference type="EMBL" id="MHWB01000009">
    <property type="protein sequence ID" value="OHB01929.1"/>
    <property type="molecule type" value="Genomic_DNA"/>
</dbReference>
<dbReference type="STRING" id="1802758.A3A96_00615"/>
<comment type="caution">
    <text evidence="1">The sequence shown here is derived from an EMBL/GenBank/DDBJ whole genome shotgun (WGS) entry which is preliminary data.</text>
</comment>
<accession>A0A1G2TXP3</accession>
<dbReference type="AlphaFoldDB" id="A0A1G2TXP3"/>
<gene>
    <name evidence="1" type="ORF">A3A96_00615</name>
</gene>
<evidence type="ECO:0000313" key="1">
    <source>
        <dbReference type="EMBL" id="OHB01929.1"/>
    </source>
</evidence>
<proteinExistence type="predicted"/>
<name>A0A1G2TXP3_9BACT</name>
<evidence type="ECO:0000313" key="2">
    <source>
        <dbReference type="Proteomes" id="UP000177707"/>
    </source>
</evidence>
<protein>
    <submittedName>
        <fullName evidence="1">Uncharacterized protein</fullName>
    </submittedName>
</protein>
<organism evidence="1 2">
    <name type="scientific">Candidatus Zambryskibacteria bacterium RIFCSPLOWO2_01_FULL_39_39</name>
    <dbReference type="NCBI Taxonomy" id="1802758"/>
    <lineage>
        <taxon>Bacteria</taxon>
        <taxon>Candidatus Zambryskiibacteriota</taxon>
    </lineage>
</organism>
<reference evidence="1 2" key="1">
    <citation type="journal article" date="2016" name="Nat. Commun.">
        <title>Thousands of microbial genomes shed light on interconnected biogeochemical processes in an aquifer system.</title>
        <authorList>
            <person name="Anantharaman K."/>
            <person name="Brown C.T."/>
            <person name="Hug L.A."/>
            <person name="Sharon I."/>
            <person name="Castelle C.J."/>
            <person name="Probst A.J."/>
            <person name="Thomas B.C."/>
            <person name="Singh A."/>
            <person name="Wilkins M.J."/>
            <person name="Karaoz U."/>
            <person name="Brodie E.L."/>
            <person name="Williams K.H."/>
            <person name="Hubbard S.S."/>
            <person name="Banfield J.F."/>
        </authorList>
    </citation>
    <scope>NUCLEOTIDE SEQUENCE [LARGE SCALE GENOMIC DNA]</scope>
</reference>